<evidence type="ECO:0008006" key="6">
    <source>
        <dbReference type="Google" id="ProtNLM"/>
    </source>
</evidence>
<name>A0A2S5KTK7_9PROT</name>
<dbReference type="InterPro" id="IPR006530">
    <property type="entry name" value="YD"/>
</dbReference>
<accession>A0A2S5KTK7</accession>
<feature type="domain" description="Teneurin-like YD-shell" evidence="3">
    <location>
        <begin position="1034"/>
        <end position="1358"/>
    </location>
</feature>
<dbReference type="Pfam" id="PF25023">
    <property type="entry name" value="TEN_YD-shell"/>
    <property type="match status" value="3"/>
</dbReference>
<dbReference type="NCBIfam" id="TIGR01643">
    <property type="entry name" value="YD_repeat_2x"/>
    <property type="match status" value="4"/>
</dbReference>
<feature type="domain" description="Teneurin-like YD-shell" evidence="3">
    <location>
        <begin position="805"/>
        <end position="921"/>
    </location>
</feature>
<feature type="domain" description="DUF6531" evidence="2">
    <location>
        <begin position="325"/>
        <end position="403"/>
    </location>
</feature>
<protein>
    <recommendedName>
        <fullName evidence="6">Type IV secretion protein Rhs</fullName>
    </recommendedName>
</protein>
<dbReference type="InterPro" id="IPR022385">
    <property type="entry name" value="Rhs_assc_core"/>
</dbReference>
<sequence>MLRISLPSTDGSLLILSDTANLAGATAVRDAARLLQNLPESARTSLVCALQGINSPAASRSNSLTQLGRSVADAIQNGQLYLFSSGNSVRAKGHSRGYAAISAKSVALPGAVSGSGGFGLGQISAASNLLSGPSAAFSNVAGSIGGFAGPISGAAANLTGSSSLLGSLGSLGADALLQKAGLPSLSTVAGIISTASSGSLPALVESVGKTAISYGLSKAGLPSLSTLYNITDGLSKLPQVISSIGEGDWAGALSSLGLGAPPLNLTLPDDGCWGTGNPLSALPNYAEPYGGGWGGVLNNVSGDALTLTMDDTSNTLPLGAMSFGGDPVSLASGEEVLRLTDFSQPGLFPLQWQRLYRSGLCDQQSGLGLGWRTAYHQTLELQQDEQGERQLLLTDEEGRVHVFAWVGDGGMSYQQASRMALKHDYDTVLRDMRFHLYLSDGSCWSFRRGNPAAQQWQLETVCASDGRTHDCDYDEQHRLSRIRYGHQSAITLEYQGELLTAIHQVRLDAWQEVAAQLSTLARYHYSRLGELLSATDQYGRTEHYRYDRGLILQRTRASGFSHYFRWQHYDSRHTAARCIEQWGEGDLYHYHFSYDRLQRITTMTDGRGGLWRHQYNSQWRPVQITSPDGRTERIDYDEHQRLIQHTDGNGHQIRYAYNHRGQREAELHSDGLFHRFRYNDRGQLIQQSDNDGELFKRHFNLAGQPLWLEDACGARSRWVYDRRERLQQWLPAAAPARTFYYDKDQPDRLSSLQIGQARWRFSYDQDGRVNAVLNPDQWISAVRYEQGRVVERRQFAQAQPSQAEVTQYRYNDAGQLLSQTLPDGRTFSLEYDGLAQPVRQVFPDGSSLTLDYDAERNLTSLLRSDGSRYHLDYDGDEHITRTLGFDGREQHYAYDAGGKLAVITEGQRRVELERDSAGRIVRRRCLLEGQGWEEEFLPRLRGGLQATRNPEAEWRFDYRANGQPQRVELRLPEPSGQPERIYALHYQHDEQGLLQGLTLADGSQLLFGYNRDQQLETVRYQRDHDAPPLRLLRRELDAQSREVSRHLGEQDDTLLLLQRFDGRGRLCQQRWQSPHLQRQRDYHFGQDQQLQRIEDSQGGLQQFQYDALGQLSQHHHDLPGHPDSAFCQQGFHFDSLSNPLHHNSEATFDRLTCFGSLRYRYDAYGNQISVAQADGEQPLQQRRFDALNQLREVKEKHVTARYGYDSFGRRIVKRVETRQLIREEGYDADDENGWVSKIERQRTVFLWEGDRLLGEVSEGRYRWYLYEPDSFRPLLLIDDGQVYYYQLDHLGTPLSLTDSFGHVVWQASYSAFGEAQISIEQVRNPLRFQGQYFDDESGLHYNRHRYYDPHTGRYISQDPIGLLGGLNPYRYAPNPVNWVDPLGLTCKEEEGLFSNLASGIPELPDFPVALTTTPGGTAPSDFNADWDNSSKEDYGDKWYYPAILGRDLVLGASHSASTGVMGLMDTLKHPVEAAQNFGEWWSKTSASDMLDSAQSALSNKIDNITAAFTGGNAFTLGAEAEPVAEMALGGYGAVKGAAGLGRGVLTMAEGADATAAYKTVVPNKNPDVVTTKAEHVSDRTYSTGAREMSVDEYLKREEWAVEQYDNIRASNTDVSDITSNIGKPEFQVQRVKDHLFYKEHTFRDGSAGLFDADADIAETWQRLQQGTHTTDDIQLFHHEYFESKFEGIFKTDYGTAHDKTQLVYPSPLDY</sequence>
<comment type="caution">
    <text evidence="4">The sequence shown here is derived from an EMBL/GenBank/DDBJ whole genome shotgun (WGS) entry which is preliminary data.</text>
</comment>
<evidence type="ECO:0000313" key="4">
    <source>
        <dbReference type="EMBL" id="PPC78191.1"/>
    </source>
</evidence>
<gene>
    <name evidence="4" type="ORF">C4K68_06015</name>
</gene>
<dbReference type="InterPro" id="IPR045351">
    <property type="entry name" value="DUF6531"/>
</dbReference>
<keyword evidence="1" id="KW-0677">Repeat</keyword>
<dbReference type="NCBIfam" id="TIGR03696">
    <property type="entry name" value="Rhs_assc_core"/>
    <property type="match status" value="1"/>
</dbReference>
<reference evidence="4 5" key="1">
    <citation type="submission" date="2018-02" db="EMBL/GenBank/DDBJ databases">
        <title>novel marine gammaproteobacteria from coastal saline agro ecosystem.</title>
        <authorList>
            <person name="Krishnan R."/>
            <person name="Ramesh Kumar N."/>
        </authorList>
    </citation>
    <scope>NUCLEOTIDE SEQUENCE [LARGE SCALE GENOMIC DNA]</scope>
    <source>
        <strain evidence="4 5">228</strain>
    </source>
</reference>
<proteinExistence type="predicted"/>
<evidence type="ECO:0000313" key="5">
    <source>
        <dbReference type="Proteomes" id="UP000238196"/>
    </source>
</evidence>
<evidence type="ECO:0000256" key="1">
    <source>
        <dbReference type="ARBA" id="ARBA00022737"/>
    </source>
</evidence>
<dbReference type="Proteomes" id="UP000238196">
    <property type="component" value="Unassembled WGS sequence"/>
</dbReference>
<dbReference type="InterPro" id="IPR056823">
    <property type="entry name" value="TEN-like_YD-shell"/>
</dbReference>
<organism evidence="4 5">
    <name type="scientific">Proteobacteria bacterium 228</name>
    <dbReference type="NCBI Taxonomy" id="2083153"/>
    <lineage>
        <taxon>Bacteria</taxon>
        <taxon>Pseudomonadati</taxon>
        <taxon>Pseudomonadota</taxon>
    </lineage>
</organism>
<dbReference type="PANTHER" id="PTHR32305:SF15">
    <property type="entry name" value="PROTEIN RHSA-RELATED"/>
    <property type="match status" value="1"/>
</dbReference>
<dbReference type="Gene3D" id="2.180.10.10">
    <property type="entry name" value="RHS repeat-associated core"/>
    <property type="match status" value="3"/>
</dbReference>
<dbReference type="EMBL" id="PRLP01000017">
    <property type="protein sequence ID" value="PPC78191.1"/>
    <property type="molecule type" value="Genomic_DNA"/>
</dbReference>
<dbReference type="OrthoDB" id="5298493at2"/>
<dbReference type="InterPro" id="IPR050708">
    <property type="entry name" value="T6SS_VgrG/RHS"/>
</dbReference>
<dbReference type="PRINTS" id="PR00394">
    <property type="entry name" value="RHSPROTEIN"/>
</dbReference>
<evidence type="ECO:0000259" key="2">
    <source>
        <dbReference type="Pfam" id="PF20148"/>
    </source>
</evidence>
<evidence type="ECO:0000259" key="3">
    <source>
        <dbReference type="Pfam" id="PF25023"/>
    </source>
</evidence>
<dbReference type="Pfam" id="PF20148">
    <property type="entry name" value="DUF6531"/>
    <property type="match status" value="1"/>
</dbReference>
<dbReference type="PANTHER" id="PTHR32305">
    <property type="match status" value="1"/>
</dbReference>
<feature type="domain" description="Teneurin-like YD-shell" evidence="3">
    <location>
        <begin position="579"/>
        <end position="643"/>
    </location>
</feature>